<dbReference type="AlphaFoldDB" id="A0A0B6XVM0"/>
<sequence>RTEEAFRTIIEKHNLLDTYRQIIPNGTDTTTFTDKTHAHGVSRRLDRIYTSKTHTVNTVKHLPHTLNYTDHKGVIVTLNDENTNHTNK</sequence>
<proteinExistence type="predicted"/>
<evidence type="ECO:0008006" key="2">
    <source>
        <dbReference type="Google" id="ProtNLM"/>
    </source>
</evidence>
<protein>
    <recommendedName>
        <fullName evidence="2">Endonuclease/exonuclease/phosphatase domain-containing protein</fullName>
    </recommendedName>
</protein>
<dbReference type="Gene3D" id="3.60.10.10">
    <property type="entry name" value="Endonuclease/exonuclease/phosphatase"/>
    <property type="match status" value="1"/>
</dbReference>
<dbReference type="EMBL" id="HACG01001247">
    <property type="protein sequence ID" value="CEK48112.1"/>
    <property type="molecule type" value="Transcribed_RNA"/>
</dbReference>
<feature type="non-terminal residue" evidence="1">
    <location>
        <position position="1"/>
    </location>
</feature>
<dbReference type="InterPro" id="IPR036691">
    <property type="entry name" value="Endo/exonu/phosph_ase_sf"/>
</dbReference>
<gene>
    <name evidence="1" type="primary">ORF3126</name>
</gene>
<accession>A0A0B6XVM0</accession>
<dbReference type="SUPFAM" id="SSF56219">
    <property type="entry name" value="DNase I-like"/>
    <property type="match status" value="1"/>
</dbReference>
<evidence type="ECO:0000313" key="1">
    <source>
        <dbReference type="EMBL" id="CEK48112.1"/>
    </source>
</evidence>
<organism evidence="1">
    <name type="scientific">Arion vulgaris</name>
    <dbReference type="NCBI Taxonomy" id="1028688"/>
    <lineage>
        <taxon>Eukaryota</taxon>
        <taxon>Metazoa</taxon>
        <taxon>Spiralia</taxon>
        <taxon>Lophotrochozoa</taxon>
        <taxon>Mollusca</taxon>
        <taxon>Gastropoda</taxon>
        <taxon>Heterobranchia</taxon>
        <taxon>Euthyneura</taxon>
        <taxon>Panpulmonata</taxon>
        <taxon>Eupulmonata</taxon>
        <taxon>Stylommatophora</taxon>
        <taxon>Helicina</taxon>
        <taxon>Arionoidea</taxon>
        <taxon>Arionidae</taxon>
        <taxon>Arion</taxon>
    </lineage>
</organism>
<reference evidence="1" key="1">
    <citation type="submission" date="2014-12" db="EMBL/GenBank/DDBJ databases">
        <title>Insight into the proteome of Arion vulgaris.</title>
        <authorList>
            <person name="Aradska J."/>
            <person name="Bulat T."/>
            <person name="Smidak R."/>
            <person name="Sarate P."/>
            <person name="Gangsoo J."/>
            <person name="Sialana F."/>
            <person name="Bilban M."/>
            <person name="Lubec G."/>
        </authorList>
    </citation>
    <scope>NUCLEOTIDE SEQUENCE</scope>
    <source>
        <tissue evidence="1">Skin</tissue>
    </source>
</reference>
<name>A0A0B6XVM0_9EUPU</name>
<feature type="non-terminal residue" evidence="1">
    <location>
        <position position="88"/>
    </location>
</feature>